<keyword evidence="3" id="KW-1185">Reference proteome</keyword>
<accession>A0A016VGL2</accession>
<evidence type="ECO:0000313" key="2">
    <source>
        <dbReference type="EMBL" id="EYC26769.1"/>
    </source>
</evidence>
<sequence>MLPSCTQAQILLLLLAITVSVANCEQEKTIPNSRLNHRLGRWFSWNVPYELIEKEWAHTHSTPLQCSDEVKCVAYSTLSLVA</sequence>
<name>A0A016VGL2_9BILA</name>
<dbReference type="OrthoDB" id="5793848at2759"/>
<keyword evidence="1" id="KW-0732">Signal</keyword>
<feature type="signal peptide" evidence="1">
    <location>
        <begin position="1"/>
        <end position="24"/>
    </location>
</feature>
<evidence type="ECO:0000256" key="1">
    <source>
        <dbReference type="SAM" id="SignalP"/>
    </source>
</evidence>
<feature type="chain" id="PRO_5001490120" evidence="1">
    <location>
        <begin position="25"/>
        <end position="82"/>
    </location>
</feature>
<organism evidence="2 3">
    <name type="scientific">Ancylostoma ceylanicum</name>
    <dbReference type="NCBI Taxonomy" id="53326"/>
    <lineage>
        <taxon>Eukaryota</taxon>
        <taxon>Metazoa</taxon>
        <taxon>Ecdysozoa</taxon>
        <taxon>Nematoda</taxon>
        <taxon>Chromadorea</taxon>
        <taxon>Rhabditida</taxon>
        <taxon>Rhabditina</taxon>
        <taxon>Rhabditomorpha</taxon>
        <taxon>Strongyloidea</taxon>
        <taxon>Ancylostomatidae</taxon>
        <taxon>Ancylostomatinae</taxon>
        <taxon>Ancylostoma</taxon>
    </lineage>
</organism>
<reference evidence="3" key="1">
    <citation type="journal article" date="2015" name="Nat. Genet.">
        <title>The genome and transcriptome of the zoonotic hookworm Ancylostoma ceylanicum identify infection-specific gene families.</title>
        <authorList>
            <person name="Schwarz E.M."/>
            <person name="Hu Y."/>
            <person name="Antoshechkin I."/>
            <person name="Miller M.M."/>
            <person name="Sternberg P.W."/>
            <person name="Aroian R.V."/>
        </authorList>
    </citation>
    <scope>NUCLEOTIDE SEQUENCE</scope>
    <source>
        <strain evidence="3">HY135</strain>
    </source>
</reference>
<protein>
    <submittedName>
        <fullName evidence="2">Uncharacterized protein</fullName>
    </submittedName>
</protein>
<proteinExistence type="predicted"/>
<gene>
    <name evidence="2" type="primary">Acey_s0010.g952</name>
    <name evidence="2" type="ORF">Y032_0010g952</name>
</gene>
<dbReference type="Proteomes" id="UP000024635">
    <property type="component" value="Unassembled WGS sequence"/>
</dbReference>
<dbReference type="EMBL" id="JARK01001346">
    <property type="protein sequence ID" value="EYC26769.1"/>
    <property type="molecule type" value="Genomic_DNA"/>
</dbReference>
<dbReference type="AlphaFoldDB" id="A0A016VGL2"/>
<evidence type="ECO:0000313" key="3">
    <source>
        <dbReference type="Proteomes" id="UP000024635"/>
    </source>
</evidence>
<comment type="caution">
    <text evidence="2">The sequence shown here is derived from an EMBL/GenBank/DDBJ whole genome shotgun (WGS) entry which is preliminary data.</text>
</comment>